<feature type="compositionally biased region" description="Basic residues" evidence="1">
    <location>
        <begin position="22"/>
        <end position="34"/>
    </location>
</feature>
<accession>A0A5C3KPD5</accession>
<feature type="compositionally biased region" description="Pro residues" evidence="1">
    <location>
        <begin position="732"/>
        <end position="746"/>
    </location>
</feature>
<protein>
    <submittedName>
        <fullName evidence="2">Uncharacterized protein</fullName>
    </submittedName>
</protein>
<feature type="compositionally biased region" description="Basic and acidic residues" evidence="1">
    <location>
        <begin position="907"/>
        <end position="917"/>
    </location>
</feature>
<dbReference type="Proteomes" id="UP000307440">
    <property type="component" value="Unassembled WGS sequence"/>
</dbReference>
<feature type="region of interest" description="Disordered" evidence="1">
    <location>
        <begin position="680"/>
        <end position="804"/>
    </location>
</feature>
<feature type="compositionally biased region" description="Pro residues" evidence="1">
    <location>
        <begin position="9"/>
        <end position="18"/>
    </location>
</feature>
<evidence type="ECO:0000313" key="3">
    <source>
        <dbReference type="Proteomes" id="UP000307440"/>
    </source>
</evidence>
<feature type="region of interest" description="Disordered" evidence="1">
    <location>
        <begin position="450"/>
        <end position="474"/>
    </location>
</feature>
<feature type="compositionally biased region" description="Low complexity" evidence="1">
    <location>
        <begin position="712"/>
        <end position="721"/>
    </location>
</feature>
<sequence length="971" mass="104684">MLSEHVKSPPTPHIPPPNHTNRSPRKKGHRKRNSALRLSSDTSATTSTLPEYTQGTRHWHADLIPEDSPPDYPGHRDSESAEEADEETELAGSDPDGDDQEEYNSEGNKQGPFTYVSQYTPPRHPLSKRLTPTGSPRHSKKFLHQQLAAASARDHKRRHSSVSVTSSSATGQYQQAHKKSSSLSTPASPFKPPTSAKSRLSQSQTERDTDSYLDSLLERSVYALEMSNTLLQSSMSTQATMSALFSGSSTSLGAFKSPTSHPQSRYNSHDSPADSTYEESPSRGYSGYHDVDSALEARAIGLSSKLMRNWDVQEGWAEELQRIKDGVDSLFNDDDGRQPKSGPVPIRPTSQQSKHLRIPSHSLPSSSPLSSLQLTNTASSSPNKYRTDIFNDDYSQVFQDAEQISDYEEGRYGREEEVSSARLRLGPQGRSNLVSQPPRALTIYVDATSSRSTPNLQESNHTQHSITLPSTLGMRPASASTTSLLLPPAVASTSTAGTVLPPQISDIAHPPSTPAYNMLSSLVARGVHPGTLASTNTLFSGSIPNSLTVPIPSRKNPDDPVPSSAPSSFVSSFISRTAAGLKRRSSSPSSGTAPQPRRSSSADRTTSLSFRRSPHIHPSGISIPSNGSNAQGHSPNPLYIRRMTPPTEEETQTDESSSDGCMAKRTVISLRKILDEQASAASHASGDGSTSRTLLSPYASSSKAASCPNTRPPSESSRSPSVDPFIQRPISARPPPAFMPRTPAPTPSAGTSTATASISKLFTKGVHSSSTRPRSPPLRSNIKGKAPRLAPSEQSPEPESPSAVHLTAAAANLSGQNSRIPSPSPSFAQFPEFVTRALANGNSRSASSSGQSTPKRISFARLPESYASTKPEGEAGSVFQQRKAASARRKEHQRGRSGSDSGGMGLRRPDSSDAEGDRRWWSNWLAPKYAVDERETRERMYQEDRATRSWGGRMGLGFGGMGHPGMDEWGV</sequence>
<proteinExistence type="predicted"/>
<feature type="compositionally biased region" description="Polar residues" evidence="1">
    <location>
        <begin position="450"/>
        <end position="470"/>
    </location>
</feature>
<feature type="region of interest" description="Disordered" evidence="1">
    <location>
        <begin position="1"/>
        <end position="212"/>
    </location>
</feature>
<feature type="compositionally biased region" description="Acidic residues" evidence="1">
    <location>
        <begin position="647"/>
        <end position="657"/>
    </location>
</feature>
<feature type="compositionally biased region" description="Low complexity" evidence="1">
    <location>
        <begin position="35"/>
        <end position="49"/>
    </location>
</feature>
<feature type="region of interest" description="Disordered" evidence="1">
    <location>
        <begin position="579"/>
        <end position="662"/>
    </location>
</feature>
<feature type="compositionally biased region" description="Acidic residues" evidence="1">
    <location>
        <begin position="80"/>
        <end position="104"/>
    </location>
</feature>
<dbReference type="AlphaFoldDB" id="A0A5C3KPD5"/>
<feature type="compositionally biased region" description="Polar residues" evidence="1">
    <location>
        <begin position="692"/>
        <end position="709"/>
    </location>
</feature>
<feature type="compositionally biased region" description="Low complexity" evidence="1">
    <location>
        <begin position="747"/>
        <end position="759"/>
    </location>
</feature>
<feature type="compositionally biased region" description="Polar residues" evidence="1">
    <location>
        <begin position="586"/>
        <end position="610"/>
    </location>
</feature>
<evidence type="ECO:0000313" key="2">
    <source>
        <dbReference type="EMBL" id="TFK22360.1"/>
    </source>
</evidence>
<gene>
    <name evidence="2" type="ORF">FA15DRAFT_671660</name>
</gene>
<dbReference type="STRING" id="230819.A0A5C3KPD5"/>
<dbReference type="OrthoDB" id="3254377at2759"/>
<name>A0A5C3KPD5_COPMA</name>
<reference evidence="2 3" key="1">
    <citation type="journal article" date="2019" name="Nat. Ecol. Evol.">
        <title>Megaphylogeny resolves global patterns of mushroom evolution.</title>
        <authorList>
            <person name="Varga T."/>
            <person name="Krizsan K."/>
            <person name="Foldi C."/>
            <person name="Dima B."/>
            <person name="Sanchez-Garcia M."/>
            <person name="Sanchez-Ramirez S."/>
            <person name="Szollosi G.J."/>
            <person name="Szarkandi J.G."/>
            <person name="Papp V."/>
            <person name="Albert L."/>
            <person name="Andreopoulos W."/>
            <person name="Angelini C."/>
            <person name="Antonin V."/>
            <person name="Barry K.W."/>
            <person name="Bougher N.L."/>
            <person name="Buchanan P."/>
            <person name="Buyck B."/>
            <person name="Bense V."/>
            <person name="Catcheside P."/>
            <person name="Chovatia M."/>
            <person name="Cooper J."/>
            <person name="Damon W."/>
            <person name="Desjardin D."/>
            <person name="Finy P."/>
            <person name="Geml J."/>
            <person name="Haridas S."/>
            <person name="Hughes K."/>
            <person name="Justo A."/>
            <person name="Karasinski D."/>
            <person name="Kautmanova I."/>
            <person name="Kiss B."/>
            <person name="Kocsube S."/>
            <person name="Kotiranta H."/>
            <person name="LaButti K.M."/>
            <person name="Lechner B.E."/>
            <person name="Liimatainen K."/>
            <person name="Lipzen A."/>
            <person name="Lukacs Z."/>
            <person name="Mihaltcheva S."/>
            <person name="Morgado L.N."/>
            <person name="Niskanen T."/>
            <person name="Noordeloos M.E."/>
            <person name="Ohm R.A."/>
            <person name="Ortiz-Santana B."/>
            <person name="Ovrebo C."/>
            <person name="Racz N."/>
            <person name="Riley R."/>
            <person name="Savchenko A."/>
            <person name="Shiryaev A."/>
            <person name="Soop K."/>
            <person name="Spirin V."/>
            <person name="Szebenyi C."/>
            <person name="Tomsovsky M."/>
            <person name="Tulloss R.E."/>
            <person name="Uehling J."/>
            <person name="Grigoriev I.V."/>
            <person name="Vagvolgyi C."/>
            <person name="Papp T."/>
            <person name="Martin F.M."/>
            <person name="Miettinen O."/>
            <person name="Hibbett D.S."/>
            <person name="Nagy L.G."/>
        </authorList>
    </citation>
    <scope>NUCLEOTIDE SEQUENCE [LARGE SCALE GENOMIC DNA]</scope>
    <source>
        <strain evidence="2 3">CBS 121175</strain>
    </source>
</reference>
<feature type="compositionally biased region" description="Low complexity" evidence="1">
    <location>
        <begin position="359"/>
        <end position="372"/>
    </location>
</feature>
<feature type="compositionally biased region" description="Polar residues" evidence="1">
    <location>
        <begin position="195"/>
        <end position="204"/>
    </location>
</feature>
<feature type="region of interest" description="Disordered" evidence="1">
    <location>
        <begin position="253"/>
        <end position="289"/>
    </location>
</feature>
<feature type="region of interest" description="Disordered" evidence="1">
    <location>
        <begin position="866"/>
        <end position="917"/>
    </location>
</feature>
<feature type="compositionally biased region" description="Polar residues" evidence="1">
    <location>
        <begin position="622"/>
        <end position="634"/>
    </location>
</feature>
<feature type="compositionally biased region" description="Low complexity" evidence="1">
    <location>
        <begin position="680"/>
        <end position="691"/>
    </location>
</feature>
<dbReference type="EMBL" id="ML210243">
    <property type="protein sequence ID" value="TFK22360.1"/>
    <property type="molecule type" value="Genomic_DNA"/>
</dbReference>
<feature type="region of interest" description="Disordered" evidence="1">
    <location>
        <begin position="328"/>
        <end position="388"/>
    </location>
</feature>
<evidence type="ECO:0000256" key="1">
    <source>
        <dbReference type="SAM" id="MobiDB-lite"/>
    </source>
</evidence>
<feature type="compositionally biased region" description="Polar residues" evidence="1">
    <location>
        <begin position="253"/>
        <end position="266"/>
    </location>
</feature>
<feature type="compositionally biased region" description="Polar residues" evidence="1">
    <location>
        <begin position="373"/>
        <end position="384"/>
    </location>
</feature>
<feature type="compositionally biased region" description="Low complexity" evidence="1">
    <location>
        <begin position="791"/>
        <end position="802"/>
    </location>
</feature>
<organism evidence="2 3">
    <name type="scientific">Coprinopsis marcescibilis</name>
    <name type="common">Agaric fungus</name>
    <name type="synonym">Psathyrella marcescibilis</name>
    <dbReference type="NCBI Taxonomy" id="230819"/>
    <lineage>
        <taxon>Eukaryota</taxon>
        <taxon>Fungi</taxon>
        <taxon>Dikarya</taxon>
        <taxon>Basidiomycota</taxon>
        <taxon>Agaricomycotina</taxon>
        <taxon>Agaricomycetes</taxon>
        <taxon>Agaricomycetidae</taxon>
        <taxon>Agaricales</taxon>
        <taxon>Agaricineae</taxon>
        <taxon>Psathyrellaceae</taxon>
        <taxon>Coprinopsis</taxon>
    </lineage>
</organism>
<keyword evidence="3" id="KW-1185">Reference proteome</keyword>
<feature type="compositionally biased region" description="Low complexity" evidence="1">
    <location>
        <begin position="768"/>
        <end position="780"/>
    </location>
</feature>
<feature type="compositionally biased region" description="Basic residues" evidence="1">
    <location>
        <begin position="885"/>
        <end position="895"/>
    </location>
</feature>
<feature type="compositionally biased region" description="Polar residues" evidence="1">
    <location>
        <begin position="169"/>
        <end position="187"/>
    </location>
</feature>